<gene>
    <name evidence="1" type="ORF">JHL16_33195</name>
</gene>
<evidence type="ECO:0000313" key="1">
    <source>
        <dbReference type="EMBL" id="MBK1871270.1"/>
    </source>
</evidence>
<proteinExistence type="predicted"/>
<keyword evidence="2" id="KW-1185">Reference proteome</keyword>
<name>A0ACC5RFQ1_9HYPH</name>
<accession>A0ACC5RFQ1</accession>
<dbReference type="Proteomes" id="UP000616151">
    <property type="component" value="Unassembled WGS sequence"/>
</dbReference>
<organism evidence="1 2">
    <name type="scientific">Taklimakanibacter albus</name>
    <dbReference type="NCBI Taxonomy" id="2800327"/>
    <lineage>
        <taxon>Bacteria</taxon>
        <taxon>Pseudomonadati</taxon>
        <taxon>Pseudomonadota</taxon>
        <taxon>Alphaproteobacteria</taxon>
        <taxon>Hyphomicrobiales</taxon>
        <taxon>Aestuariivirgaceae</taxon>
        <taxon>Taklimakanibacter</taxon>
    </lineage>
</organism>
<reference evidence="1" key="1">
    <citation type="submission" date="2021-01" db="EMBL/GenBank/DDBJ databases">
        <authorList>
            <person name="Sun Q."/>
        </authorList>
    </citation>
    <scope>NUCLEOTIDE SEQUENCE</scope>
    <source>
        <strain evidence="1">YIM B02566</strain>
    </source>
</reference>
<comment type="caution">
    <text evidence="1">The sequence shown here is derived from an EMBL/GenBank/DDBJ whole genome shotgun (WGS) entry which is preliminary data.</text>
</comment>
<sequence length="315" mass="33427">MCLFAFIIVGGRAASAAEPIGIGSTPAGTPSYAMALAVAKAVKEEAGLDFLPKPFKSTGQALPLVDRGELPFGLSNGAELAAAWNGTGAFKDRNAKSLRLVARLFPFRLALAVRKDDPAQSLADLRGRTIPSGFTATTTGEQLIAAMLSTAGLTYQDVKSVKIADFQSMRDAFIDGRTDVTIFIIGSGVDQELARKVGGVRLLELPAGDEVDAKIKAVLPVARTELLDPKDGGEIIAKPTRIMSYDFYLYAHEAAPAEAVTPLIAALLNRHDTLVAAYPSFSWLGRETIVGEIGIPYHPAAEQSYRSLGLWPASP</sequence>
<evidence type="ECO:0000313" key="2">
    <source>
        <dbReference type="Proteomes" id="UP000616151"/>
    </source>
</evidence>
<dbReference type="EMBL" id="JAENHL010000008">
    <property type="protein sequence ID" value="MBK1871270.1"/>
    <property type="molecule type" value="Genomic_DNA"/>
</dbReference>
<protein>
    <submittedName>
        <fullName evidence="1">TAXI family TRAP transporter solute-binding subunit</fullName>
    </submittedName>
</protein>